<evidence type="ECO:0000259" key="6">
    <source>
        <dbReference type="PROSITE" id="PS50011"/>
    </source>
</evidence>
<keyword evidence="8" id="KW-1185">Reference proteome</keyword>
<keyword evidence="4" id="KW-0418">Kinase</keyword>
<dbReference type="PROSITE" id="PS00109">
    <property type="entry name" value="PROTEIN_KINASE_TYR"/>
    <property type="match status" value="1"/>
</dbReference>
<keyword evidence="1" id="KW-0723">Serine/threonine-protein kinase</keyword>
<dbReference type="AlphaFoldDB" id="A0A1R2CMJ8"/>
<dbReference type="PROSITE" id="PS50011">
    <property type="entry name" value="PROTEIN_KINASE_DOM"/>
    <property type="match status" value="1"/>
</dbReference>
<proteinExistence type="predicted"/>
<evidence type="ECO:0000256" key="3">
    <source>
        <dbReference type="ARBA" id="ARBA00022741"/>
    </source>
</evidence>
<dbReference type="PANTHER" id="PTHR24345:SF0">
    <property type="entry name" value="CELL CYCLE SERINE_THREONINE-PROTEIN KINASE CDC5_MSD2"/>
    <property type="match status" value="1"/>
</dbReference>
<dbReference type="Proteomes" id="UP000187209">
    <property type="component" value="Unassembled WGS sequence"/>
</dbReference>
<keyword evidence="3" id="KW-0547">Nucleotide-binding</keyword>
<dbReference type="Pfam" id="PF00069">
    <property type="entry name" value="Pkinase"/>
    <property type="match status" value="1"/>
</dbReference>
<dbReference type="InterPro" id="IPR011009">
    <property type="entry name" value="Kinase-like_dom_sf"/>
</dbReference>
<evidence type="ECO:0000256" key="4">
    <source>
        <dbReference type="ARBA" id="ARBA00022777"/>
    </source>
</evidence>
<evidence type="ECO:0000313" key="7">
    <source>
        <dbReference type="EMBL" id="OMJ90242.1"/>
    </source>
</evidence>
<evidence type="ECO:0000256" key="5">
    <source>
        <dbReference type="ARBA" id="ARBA00022840"/>
    </source>
</evidence>
<comment type="caution">
    <text evidence="7">The sequence shown here is derived from an EMBL/GenBank/DDBJ whole genome shotgun (WGS) entry which is preliminary data.</text>
</comment>
<feature type="domain" description="Protein kinase" evidence="6">
    <location>
        <begin position="1"/>
        <end position="257"/>
    </location>
</feature>
<dbReference type="InterPro" id="IPR000719">
    <property type="entry name" value="Prot_kinase_dom"/>
</dbReference>
<dbReference type="GO" id="GO:0005524">
    <property type="term" value="F:ATP binding"/>
    <property type="evidence" value="ECO:0007669"/>
    <property type="project" value="UniProtKB-KW"/>
</dbReference>
<gene>
    <name evidence="7" type="ORF">SteCoe_7445</name>
</gene>
<dbReference type="PANTHER" id="PTHR24345">
    <property type="entry name" value="SERINE/THREONINE-PROTEIN KINASE PLK"/>
    <property type="match status" value="1"/>
</dbReference>
<evidence type="ECO:0000313" key="8">
    <source>
        <dbReference type="Proteomes" id="UP000187209"/>
    </source>
</evidence>
<dbReference type="Gene3D" id="1.10.510.10">
    <property type="entry name" value="Transferase(Phosphotransferase) domain 1"/>
    <property type="match status" value="1"/>
</dbReference>
<keyword evidence="2" id="KW-0808">Transferase</keyword>
<dbReference type="InterPro" id="IPR008266">
    <property type="entry name" value="Tyr_kinase_AS"/>
</dbReference>
<dbReference type="GO" id="GO:0004674">
    <property type="term" value="F:protein serine/threonine kinase activity"/>
    <property type="evidence" value="ECO:0007669"/>
    <property type="project" value="UniProtKB-KW"/>
</dbReference>
<dbReference type="EMBL" id="MPUH01000107">
    <property type="protein sequence ID" value="OMJ90242.1"/>
    <property type="molecule type" value="Genomic_DNA"/>
</dbReference>
<reference evidence="7 8" key="1">
    <citation type="submission" date="2016-11" db="EMBL/GenBank/DDBJ databases">
        <title>The macronuclear genome of Stentor coeruleus: a giant cell with tiny introns.</title>
        <authorList>
            <person name="Slabodnick M."/>
            <person name="Ruby J.G."/>
            <person name="Reiff S.B."/>
            <person name="Swart E.C."/>
            <person name="Gosai S."/>
            <person name="Prabakaran S."/>
            <person name="Witkowska E."/>
            <person name="Larue G.E."/>
            <person name="Fisher S."/>
            <person name="Freeman R.M."/>
            <person name="Gunawardena J."/>
            <person name="Chu W."/>
            <person name="Stover N.A."/>
            <person name="Gregory B.D."/>
            <person name="Nowacki M."/>
            <person name="Derisi J."/>
            <person name="Roy S.W."/>
            <person name="Marshall W.F."/>
            <person name="Sood P."/>
        </authorList>
    </citation>
    <scope>NUCLEOTIDE SEQUENCE [LARGE SCALE GENOMIC DNA]</scope>
    <source>
        <strain evidence="7">WM001</strain>
    </source>
</reference>
<evidence type="ECO:0000256" key="1">
    <source>
        <dbReference type="ARBA" id="ARBA00022527"/>
    </source>
</evidence>
<organism evidence="7 8">
    <name type="scientific">Stentor coeruleus</name>
    <dbReference type="NCBI Taxonomy" id="5963"/>
    <lineage>
        <taxon>Eukaryota</taxon>
        <taxon>Sar</taxon>
        <taxon>Alveolata</taxon>
        <taxon>Ciliophora</taxon>
        <taxon>Postciliodesmatophora</taxon>
        <taxon>Heterotrichea</taxon>
        <taxon>Heterotrichida</taxon>
        <taxon>Stentoridae</taxon>
        <taxon>Stentor</taxon>
    </lineage>
</organism>
<evidence type="ECO:0000256" key="2">
    <source>
        <dbReference type="ARBA" id="ARBA00022679"/>
    </source>
</evidence>
<keyword evidence="5" id="KW-0067">ATP-binding</keyword>
<sequence length="259" mass="30411">MLEFYNTLIQNGSSEPLVTKSLHRDINILTLNGQKFIQKSSRVRLDKEFSLMQSFNRPEIGKVLYLISPLSYIMEYYPKGNLNIDNPIEEKTAKSYFKQICKCIEILHSNNIVHLDIRLCNFVLGDDEIIKIIDFGHSTDDNCDNIHHEMGSIKYNSPERYLDCYNGYKADIFSLGVCIFRMLTGSYPFPNTKEACPHYRLFKNSPENYWKRFSVHLKKHNKKIDLSENTLDLIFWMLENNPNDRPNIHQVLSHNFFIS</sequence>
<dbReference type="SUPFAM" id="SSF56112">
    <property type="entry name" value="Protein kinase-like (PK-like)"/>
    <property type="match status" value="1"/>
</dbReference>
<dbReference type="GO" id="GO:0005634">
    <property type="term" value="C:nucleus"/>
    <property type="evidence" value="ECO:0007669"/>
    <property type="project" value="TreeGrafter"/>
</dbReference>
<accession>A0A1R2CMJ8</accession>
<name>A0A1R2CMJ8_9CILI</name>
<protein>
    <recommendedName>
        <fullName evidence="6">Protein kinase domain-containing protein</fullName>
    </recommendedName>
</protein>
<dbReference type="OrthoDB" id="248923at2759"/>